<dbReference type="EMBL" id="HBHI01012701">
    <property type="protein sequence ID" value="CAD9669410.1"/>
    <property type="molecule type" value="Transcribed_RNA"/>
</dbReference>
<accession>A0A7S2W5F1</accession>
<evidence type="ECO:0000313" key="1">
    <source>
        <dbReference type="EMBL" id="CAD9669410.1"/>
    </source>
</evidence>
<proteinExistence type="predicted"/>
<gene>
    <name evidence="1" type="ORF">EANT1437_LOCUS6478</name>
</gene>
<organism evidence="1">
    <name type="scientific">Eucampia antarctica</name>
    <dbReference type="NCBI Taxonomy" id="49252"/>
    <lineage>
        <taxon>Eukaryota</taxon>
        <taxon>Sar</taxon>
        <taxon>Stramenopiles</taxon>
        <taxon>Ochrophyta</taxon>
        <taxon>Bacillariophyta</taxon>
        <taxon>Mediophyceae</taxon>
        <taxon>Biddulphiophycidae</taxon>
        <taxon>Hemiaulales</taxon>
        <taxon>Hemiaulaceae</taxon>
        <taxon>Eucampia</taxon>
    </lineage>
</organism>
<protein>
    <submittedName>
        <fullName evidence="1">Uncharacterized protein</fullName>
    </submittedName>
</protein>
<sequence length="234" mass="26720">MNLSDSQTRGILIQSVNLYSKEWVHWRTSLDDQLDLSIECLAMNPNQRQQQILSELAKRYPLLVVRGIHLFTRTLKQDGSFSKYSDIEKRGRVNNLLNNEPMDARTSFGILKVRVTHWGYSFTEPLWTSVLEIIDSIPKEVLYACGIEMGLLDLLNLFMSLIAVQVEVGVSSYISILKSKLSQSLLIFKSSNRSEFDRWTASNLKELERKGSVSLLLSAYGMAQELLVDDKEII</sequence>
<name>A0A7S2W5F1_9STRA</name>
<reference evidence="1" key="1">
    <citation type="submission" date="2021-01" db="EMBL/GenBank/DDBJ databases">
        <authorList>
            <person name="Corre E."/>
            <person name="Pelletier E."/>
            <person name="Niang G."/>
            <person name="Scheremetjew M."/>
            <person name="Finn R."/>
            <person name="Kale V."/>
            <person name="Holt S."/>
            <person name="Cochrane G."/>
            <person name="Meng A."/>
            <person name="Brown T."/>
            <person name="Cohen L."/>
        </authorList>
    </citation>
    <scope>NUCLEOTIDE SEQUENCE</scope>
    <source>
        <strain evidence="1">CCMP1452</strain>
    </source>
</reference>
<dbReference type="AlphaFoldDB" id="A0A7S2W5F1"/>